<sequence>MDLGNIVPFVRPFGNISCVMPETEATLQRSAYVTNGYQAPNRCEMCDVSLPDEVSRNEHMQETRHRSCPLCDKYVPVGEFYNHAFDKHPHERWNEHQVAWTDKRDKESAQSWAMKEVKI</sequence>
<proteinExistence type="predicted"/>
<evidence type="ECO:0000313" key="2">
    <source>
        <dbReference type="EMBL" id="CAG9978203.1"/>
    </source>
</evidence>
<accession>A0A9N9U5K8</accession>
<dbReference type="OrthoDB" id="5272340at2759"/>
<dbReference type="AlphaFoldDB" id="A0A9N9U5K8"/>
<keyword evidence="3" id="KW-1185">Reference proteome</keyword>
<dbReference type="Proteomes" id="UP000754883">
    <property type="component" value="Unassembled WGS sequence"/>
</dbReference>
<dbReference type="EMBL" id="CABFNO020001300">
    <property type="protein sequence ID" value="CAG9978203.1"/>
    <property type="molecule type" value="Genomic_DNA"/>
</dbReference>
<dbReference type="InterPro" id="IPR013087">
    <property type="entry name" value="Znf_C2H2_type"/>
</dbReference>
<reference evidence="2" key="1">
    <citation type="submission" date="2021-10" db="EMBL/GenBank/DDBJ databases">
        <authorList>
            <person name="Piombo E."/>
        </authorList>
    </citation>
    <scope>NUCLEOTIDE SEQUENCE</scope>
</reference>
<protein>
    <recommendedName>
        <fullName evidence="1">C2H2-type domain-containing protein</fullName>
    </recommendedName>
</protein>
<evidence type="ECO:0000313" key="3">
    <source>
        <dbReference type="Proteomes" id="UP000754883"/>
    </source>
</evidence>
<name>A0A9N9U5K8_9HYPO</name>
<comment type="caution">
    <text evidence="2">The sequence shown here is derived from an EMBL/GenBank/DDBJ whole genome shotgun (WGS) entry which is preliminary data.</text>
</comment>
<gene>
    <name evidence="2" type="ORF">CBYS24578_00009074</name>
</gene>
<organism evidence="2 3">
    <name type="scientific">Clonostachys byssicola</name>
    <dbReference type="NCBI Taxonomy" id="160290"/>
    <lineage>
        <taxon>Eukaryota</taxon>
        <taxon>Fungi</taxon>
        <taxon>Dikarya</taxon>
        <taxon>Ascomycota</taxon>
        <taxon>Pezizomycotina</taxon>
        <taxon>Sordariomycetes</taxon>
        <taxon>Hypocreomycetidae</taxon>
        <taxon>Hypocreales</taxon>
        <taxon>Bionectriaceae</taxon>
        <taxon>Clonostachys</taxon>
    </lineage>
</organism>
<dbReference type="Pfam" id="PF12874">
    <property type="entry name" value="zf-met"/>
    <property type="match status" value="1"/>
</dbReference>
<feature type="domain" description="C2H2-type" evidence="1">
    <location>
        <begin position="42"/>
        <end position="61"/>
    </location>
</feature>
<evidence type="ECO:0000259" key="1">
    <source>
        <dbReference type="Pfam" id="PF12874"/>
    </source>
</evidence>